<dbReference type="InterPro" id="IPR050559">
    <property type="entry name" value="P-Pant_transferase_sf"/>
</dbReference>
<dbReference type="Gene3D" id="3.90.470.20">
    <property type="entry name" value="4'-phosphopantetheinyl transferase domain"/>
    <property type="match status" value="2"/>
</dbReference>
<name>A0ABS5J6F2_9BACT</name>
<protein>
    <submittedName>
        <fullName evidence="5">4'-phosphopantetheinyl transferase superfamily protein</fullName>
    </submittedName>
</protein>
<dbReference type="RefSeq" id="WP_211975936.1">
    <property type="nucleotide sequence ID" value="NZ_CBFHAM010000036.1"/>
</dbReference>
<evidence type="ECO:0000256" key="2">
    <source>
        <dbReference type="ARBA" id="ARBA00022679"/>
    </source>
</evidence>
<gene>
    <name evidence="5" type="ORF">KE626_25965</name>
</gene>
<dbReference type="PANTHER" id="PTHR12215:SF10">
    <property type="entry name" value="L-AMINOADIPATE-SEMIALDEHYDE DEHYDROGENASE-PHOSPHOPANTETHEINYL TRANSFERASE"/>
    <property type="match status" value="1"/>
</dbReference>
<evidence type="ECO:0000259" key="3">
    <source>
        <dbReference type="Pfam" id="PF01648"/>
    </source>
</evidence>
<reference evidence="5 6" key="1">
    <citation type="submission" date="2021-04" db="EMBL/GenBank/DDBJ databases">
        <title>Chitinophaga sp. nov., isolated from the rhizosphere soil.</title>
        <authorList>
            <person name="He S."/>
        </authorList>
    </citation>
    <scope>NUCLEOTIDE SEQUENCE [LARGE SCALE GENOMIC DNA]</scope>
    <source>
        <strain evidence="5 6">2R12</strain>
    </source>
</reference>
<proteinExistence type="inferred from homology"/>
<dbReference type="PANTHER" id="PTHR12215">
    <property type="entry name" value="PHOSPHOPANTETHEINE TRANSFERASE"/>
    <property type="match status" value="1"/>
</dbReference>
<sequence length="211" mass="23485">MSIYICYTSFENQLPHDRFAALLAAVPADVSRKVRAYRRWQDAHASLLGKHLLIKAMSHFSKSALLDKLQYTATGRPYLDGALDFNISHAGNLVVCAVSSDDRIGIDLEEVKPVEFSDFNGLFTGKEWEDIRSAADPLAQFYHYWTIKEAVVKADGVGISELNTLTVLNHETAQLLDTTWYLKNIPLAAKYVCHLATAVAAPDITIEEISL</sequence>
<dbReference type="InterPro" id="IPR037143">
    <property type="entry name" value="4-PPantetheinyl_Trfase_dom_sf"/>
</dbReference>
<comment type="similarity">
    <text evidence="1">Belongs to the P-Pant transferase superfamily. Gsp/Sfp/HetI/AcpT family.</text>
</comment>
<evidence type="ECO:0000259" key="4">
    <source>
        <dbReference type="Pfam" id="PF22624"/>
    </source>
</evidence>
<feature type="domain" description="4'-phosphopantetheinyl transferase N-terminal" evidence="4">
    <location>
        <begin position="17"/>
        <end position="99"/>
    </location>
</feature>
<accession>A0ABS5J6F2</accession>
<evidence type="ECO:0000313" key="5">
    <source>
        <dbReference type="EMBL" id="MBS0030799.1"/>
    </source>
</evidence>
<evidence type="ECO:0000313" key="6">
    <source>
        <dbReference type="Proteomes" id="UP000676386"/>
    </source>
</evidence>
<dbReference type="Proteomes" id="UP000676386">
    <property type="component" value="Unassembled WGS sequence"/>
</dbReference>
<dbReference type="Pfam" id="PF22624">
    <property type="entry name" value="AASDHPPT_N"/>
    <property type="match status" value="1"/>
</dbReference>
<keyword evidence="6" id="KW-1185">Reference proteome</keyword>
<dbReference type="SUPFAM" id="SSF56214">
    <property type="entry name" value="4'-phosphopantetheinyl transferase"/>
    <property type="match status" value="2"/>
</dbReference>
<dbReference type="InterPro" id="IPR055066">
    <property type="entry name" value="AASDHPPT_N"/>
</dbReference>
<keyword evidence="2 5" id="KW-0808">Transferase</keyword>
<dbReference type="Pfam" id="PF01648">
    <property type="entry name" value="ACPS"/>
    <property type="match status" value="1"/>
</dbReference>
<organism evidence="5 6">
    <name type="scientific">Chitinophaga hostae</name>
    <dbReference type="NCBI Taxonomy" id="2831022"/>
    <lineage>
        <taxon>Bacteria</taxon>
        <taxon>Pseudomonadati</taxon>
        <taxon>Bacteroidota</taxon>
        <taxon>Chitinophagia</taxon>
        <taxon>Chitinophagales</taxon>
        <taxon>Chitinophagaceae</taxon>
        <taxon>Chitinophaga</taxon>
    </lineage>
</organism>
<dbReference type="EMBL" id="JAGTXB010000017">
    <property type="protein sequence ID" value="MBS0030799.1"/>
    <property type="molecule type" value="Genomic_DNA"/>
</dbReference>
<dbReference type="GO" id="GO:0016740">
    <property type="term" value="F:transferase activity"/>
    <property type="evidence" value="ECO:0007669"/>
    <property type="project" value="UniProtKB-KW"/>
</dbReference>
<evidence type="ECO:0000256" key="1">
    <source>
        <dbReference type="ARBA" id="ARBA00010990"/>
    </source>
</evidence>
<feature type="domain" description="4'-phosphopantetheinyl transferase" evidence="3">
    <location>
        <begin position="103"/>
        <end position="174"/>
    </location>
</feature>
<comment type="caution">
    <text evidence="5">The sequence shown here is derived from an EMBL/GenBank/DDBJ whole genome shotgun (WGS) entry which is preliminary data.</text>
</comment>
<dbReference type="InterPro" id="IPR008278">
    <property type="entry name" value="4-PPantetheinyl_Trfase_dom"/>
</dbReference>